<protein>
    <recommendedName>
        <fullName evidence="1">Replication protein A 70 kDa DNA-binding subunit B/D first OB fold domain-containing protein</fullName>
    </recommendedName>
</protein>
<dbReference type="AlphaFoldDB" id="A0AAV0ZN05"/>
<dbReference type="InterPro" id="IPR003871">
    <property type="entry name" value="RFA1B/D_OB_1st"/>
</dbReference>
<keyword evidence="3" id="KW-1185">Reference proteome</keyword>
<organism evidence="2 3">
    <name type="scientific">Vicia faba</name>
    <name type="common">Broad bean</name>
    <name type="synonym">Faba vulgaris</name>
    <dbReference type="NCBI Taxonomy" id="3906"/>
    <lineage>
        <taxon>Eukaryota</taxon>
        <taxon>Viridiplantae</taxon>
        <taxon>Streptophyta</taxon>
        <taxon>Embryophyta</taxon>
        <taxon>Tracheophyta</taxon>
        <taxon>Spermatophyta</taxon>
        <taxon>Magnoliopsida</taxon>
        <taxon>eudicotyledons</taxon>
        <taxon>Gunneridae</taxon>
        <taxon>Pentapetalae</taxon>
        <taxon>rosids</taxon>
        <taxon>fabids</taxon>
        <taxon>Fabales</taxon>
        <taxon>Fabaceae</taxon>
        <taxon>Papilionoideae</taxon>
        <taxon>50 kb inversion clade</taxon>
        <taxon>NPAAA clade</taxon>
        <taxon>Hologalegina</taxon>
        <taxon>IRL clade</taxon>
        <taxon>Fabeae</taxon>
        <taxon>Vicia</taxon>
    </lineage>
</organism>
<evidence type="ECO:0000313" key="2">
    <source>
        <dbReference type="EMBL" id="CAI8599226.1"/>
    </source>
</evidence>
<dbReference type="InterPro" id="IPR012340">
    <property type="entry name" value="NA-bd_OB-fold"/>
</dbReference>
<dbReference type="CDD" id="cd04480">
    <property type="entry name" value="RPA1_DBD_A_like"/>
    <property type="match status" value="1"/>
</dbReference>
<gene>
    <name evidence="2" type="ORF">VFH_II164720</name>
</gene>
<evidence type="ECO:0000313" key="3">
    <source>
        <dbReference type="Proteomes" id="UP001157006"/>
    </source>
</evidence>
<dbReference type="Proteomes" id="UP001157006">
    <property type="component" value="Chromosome 2"/>
</dbReference>
<proteinExistence type="predicted"/>
<sequence>MVRPFDNIGDINERKELWKFDVIIHRKWKVTTTNKEYFELVIIDKHCHDIQVVVPTLFRKSFDSVLLVNSNYTMSNFQVVPNELLFKPTNHKYILKFISGTTIANIDKHEILEKMTTLTPFADIISGKWQKSLLTSTIPI</sequence>
<dbReference type="Pfam" id="PF02721">
    <property type="entry name" value="DUF223"/>
    <property type="match status" value="1"/>
</dbReference>
<dbReference type="SUPFAM" id="SSF50249">
    <property type="entry name" value="Nucleic acid-binding proteins"/>
    <property type="match status" value="1"/>
</dbReference>
<reference evidence="2 3" key="1">
    <citation type="submission" date="2023-01" db="EMBL/GenBank/DDBJ databases">
        <authorList>
            <person name="Kreplak J."/>
        </authorList>
    </citation>
    <scope>NUCLEOTIDE SEQUENCE [LARGE SCALE GENOMIC DNA]</scope>
</reference>
<name>A0AAV0ZN05_VICFA</name>
<evidence type="ECO:0000259" key="1">
    <source>
        <dbReference type="Pfam" id="PF02721"/>
    </source>
</evidence>
<dbReference type="Gene3D" id="2.40.50.140">
    <property type="entry name" value="Nucleic acid-binding proteins"/>
    <property type="match status" value="1"/>
</dbReference>
<dbReference type="EMBL" id="OX451737">
    <property type="protein sequence ID" value="CAI8599226.1"/>
    <property type="molecule type" value="Genomic_DNA"/>
</dbReference>
<feature type="domain" description="Replication protein A 70 kDa DNA-binding subunit B/D first OB fold" evidence="1">
    <location>
        <begin position="5"/>
        <end position="104"/>
    </location>
</feature>
<accession>A0AAV0ZN05</accession>